<organism evidence="6 7">
    <name type="scientific">Pannus brasiliensis CCIBt3594</name>
    <dbReference type="NCBI Taxonomy" id="1427578"/>
    <lineage>
        <taxon>Bacteria</taxon>
        <taxon>Bacillati</taxon>
        <taxon>Cyanobacteriota</taxon>
        <taxon>Cyanophyceae</taxon>
        <taxon>Oscillatoriophycideae</taxon>
        <taxon>Chroococcales</taxon>
        <taxon>Microcystaceae</taxon>
        <taxon>Pannus</taxon>
    </lineage>
</organism>
<protein>
    <submittedName>
        <fullName evidence="6">Glycoside hydrolase family 2 TIM barrel-domain containing protein</fullName>
    </submittedName>
</protein>
<dbReference type="EMBL" id="JBAFSM010000051">
    <property type="protein sequence ID" value="MEG3439542.1"/>
    <property type="molecule type" value="Genomic_DNA"/>
</dbReference>
<dbReference type="PANTHER" id="PTHR42732">
    <property type="entry name" value="BETA-GALACTOSIDASE"/>
    <property type="match status" value="1"/>
</dbReference>
<dbReference type="InterPro" id="IPR036156">
    <property type="entry name" value="Beta-gal/glucu_dom_sf"/>
</dbReference>
<dbReference type="InterPro" id="IPR006104">
    <property type="entry name" value="Glyco_hydro_2_N"/>
</dbReference>
<dbReference type="SUPFAM" id="SSF49303">
    <property type="entry name" value="beta-Galactosidase/glucuronidase domain"/>
    <property type="match status" value="1"/>
</dbReference>
<evidence type="ECO:0000259" key="3">
    <source>
        <dbReference type="Pfam" id="PF00703"/>
    </source>
</evidence>
<name>A0AAW9QY23_9CHRO</name>
<feature type="domain" description="Glycosyl hydrolases family 2 sugar binding" evidence="5">
    <location>
        <begin position="74"/>
        <end position="141"/>
    </location>
</feature>
<dbReference type="InterPro" id="IPR051913">
    <property type="entry name" value="GH2_Domain-Containing"/>
</dbReference>
<dbReference type="GO" id="GO:0005975">
    <property type="term" value="P:carbohydrate metabolic process"/>
    <property type="evidence" value="ECO:0007669"/>
    <property type="project" value="InterPro"/>
</dbReference>
<feature type="domain" description="Glycoside hydrolase family 2 immunoglobulin-like beta-sandwich" evidence="3">
    <location>
        <begin position="186"/>
        <end position="292"/>
    </location>
</feature>
<dbReference type="Pfam" id="PF00703">
    <property type="entry name" value="Glyco_hydro_2"/>
    <property type="match status" value="1"/>
</dbReference>
<dbReference type="InterPro" id="IPR017853">
    <property type="entry name" value="GH"/>
</dbReference>
<feature type="domain" description="Glycoside hydrolase family 2 catalytic" evidence="4">
    <location>
        <begin position="298"/>
        <end position="586"/>
    </location>
</feature>
<dbReference type="InterPro" id="IPR006103">
    <property type="entry name" value="Glyco_hydro_2_cat"/>
</dbReference>
<dbReference type="SUPFAM" id="SSF49785">
    <property type="entry name" value="Galactose-binding domain-like"/>
    <property type="match status" value="1"/>
</dbReference>
<feature type="region of interest" description="Disordered" evidence="2">
    <location>
        <begin position="605"/>
        <end position="643"/>
    </location>
</feature>
<dbReference type="Pfam" id="PF02836">
    <property type="entry name" value="Glyco_hydro_2_C"/>
    <property type="match status" value="1"/>
</dbReference>
<evidence type="ECO:0000259" key="5">
    <source>
        <dbReference type="Pfam" id="PF02837"/>
    </source>
</evidence>
<evidence type="ECO:0000259" key="4">
    <source>
        <dbReference type="Pfam" id="PF02836"/>
    </source>
</evidence>
<evidence type="ECO:0000313" key="6">
    <source>
        <dbReference type="EMBL" id="MEG3439542.1"/>
    </source>
</evidence>
<dbReference type="InterPro" id="IPR008979">
    <property type="entry name" value="Galactose-bd-like_sf"/>
</dbReference>
<dbReference type="Gene3D" id="2.60.120.260">
    <property type="entry name" value="Galactose-binding domain-like"/>
    <property type="match status" value="1"/>
</dbReference>
<dbReference type="Gene3D" id="3.20.20.80">
    <property type="entry name" value="Glycosidases"/>
    <property type="match status" value="1"/>
</dbReference>
<gene>
    <name evidence="6" type="ORF">V0288_20610</name>
</gene>
<dbReference type="Pfam" id="PF02837">
    <property type="entry name" value="Glyco_hydro_2_N"/>
    <property type="match status" value="1"/>
</dbReference>
<dbReference type="Proteomes" id="UP001328733">
    <property type="component" value="Unassembled WGS sequence"/>
</dbReference>
<keyword evidence="7" id="KW-1185">Reference proteome</keyword>
<evidence type="ECO:0000313" key="7">
    <source>
        <dbReference type="Proteomes" id="UP001328733"/>
    </source>
</evidence>
<reference evidence="6 7" key="1">
    <citation type="submission" date="2024-01" db="EMBL/GenBank/DDBJ databases">
        <title>Genomic insights into the taxonomy and metabolism of the cyanobacterium Pannus brasiliensis CCIBt3594.</title>
        <authorList>
            <person name="Machado M."/>
            <person name="Botero N.B."/>
            <person name="Andreote A.P.D."/>
            <person name="Feitosa A.M.T."/>
            <person name="Popin R."/>
            <person name="Sivonen K."/>
            <person name="Fiore M.F."/>
        </authorList>
    </citation>
    <scope>NUCLEOTIDE SEQUENCE [LARGE SCALE GENOMIC DNA]</scope>
    <source>
        <strain evidence="6 7">CCIBt3594</strain>
    </source>
</reference>
<evidence type="ECO:0000256" key="1">
    <source>
        <dbReference type="ARBA" id="ARBA00007401"/>
    </source>
</evidence>
<proteinExistence type="inferred from homology"/>
<keyword evidence="6" id="KW-0378">Hydrolase</keyword>
<dbReference type="RefSeq" id="WP_332867026.1">
    <property type="nucleotide sequence ID" value="NZ_JBAFSM010000051.1"/>
</dbReference>
<sequence length="643" mass="73505">MDSFNLDKLPCQIAAYPRPQLTRGCWYSLNGPWRFAFDDAGRWTRPGDIDHWTHRIEVPFAPESVKSGISDTGFHPNCWYEREFPTPFGEGRLILHFGAVDYRARVWVNGQYMGEHEGGHTPFSFEITGALNESGITTVTVHAADDPNDLAKPRGKQDWQLEPHSIWYPRTSGIWQTVWLEWVEETYIDRIRWTPHFERWEIGFEAFVNGSRQDNLQVKVKLTANGTVLVNDSYTVIHGEVHRRIALSDPGIDDYRNELLWSPEKPTLIQAEIQLWDEDELLDRVHSYTALRTVGIQRDRFTLNGHAYYLRLVLDQGYWPESLMTAPDDDALKRDVELAKAMGFNGVRKHQKIEDPRFLYWADVLGLLVWEEMPSAYRFTPQAVSRMTREWMEVIDRDVSHPCIVAWVPFNESWGVPNLTVTEAHRNYVLALYHLTKTLDPTRPVIGNDGWESTDTDILAIHDYDHDPKRLAERYGSEMKLTDLFARERPGGRVLTLDGYPHNGQPVMLTEFGGIAYTPPKDPDGQKAWGYVRSWQIAEFRERYTALLETVNRIELFGGFCYTQLTDTFQEANGLLYADRTPKFEIEAIANATRGRGREAIGEVTLTSNGSSDDNVRPKATEAGWSPANPVQSATPCGGTPGP</sequence>
<dbReference type="PANTHER" id="PTHR42732:SF2">
    <property type="entry name" value="BETA-MANNOSIDASE"/>
    <property type="match status" value="1"/>
</dbReference>
<dbReference type="GO" id="GO:0004553">
    <property type="term" value="F:hydrolase activity, hydrolyzing O-glycosyl compounds"/>
    <property type="evidence" value="ECO:0007669"/>
    <property type="project" value="InterPro"/>
</dbReference>
<comment type="similarity">
    <text evidence="1">Belongs to the glycosyl hydrolase 2 family.</text>
</comment>
<dbReference type="InterPro" id="IPR006102">
    <property type="entry name" value="Ig-like_GH2"/>
</dbReference>
<evidence type="ECO:0000256" key="2">
    <source>
        <dbReference type="SAM" id="MobiDB-lite"/>
    </source>
</evidence>
<comment type="caution">
    <text evidence="6">The sequence shown here is derived from an EMBL/GenBank/DDBJ whole genome shotgun (WGS) entry which is preliminary data.</text>
</comment>
<accession>A0AAW9QY23</accession>
<dbReference type="AlphaFoldDB" id="A0AAW9QY23"/>
<dbReference type="SUPFAM" id="SSF51445">
    <property type="entry name" value="(Trans)glycosidases"/>
    <property type="match status" value="1"/>
</dbReference>